<gene>
    <name evidence="1" type="ORF">PHMEG_00031774</name>
</gene>
<organism evidence="1 2">
    <name type="scientific">Phytophthora megakarya</name>
    <dbReference type="NCBI Taxonomy" id="4795"/>
    <lineage>
        <taxon>Eukaryota</taxon>
        <taxon>Sar</taxon>
        <taxon>Stramenopiles</taxon>
        <taxon>Oomycota</taxon>
        <taxon>Peronosporomycetes</taxon>
        <taxon>Peronosporales</taxon>
        <taxon>Peronosporaceae</taxon>
        <taxon>Phytophthora</taxon>
    </lineage>
</organism>
<evidence type="ECO:0008006" key="3">
    <source>
        <dbReference type="Google" id="ProtNLM"/>
    </source>
</evidence>
<sequence>MLHSSRFYAPGVTGICQPMDVSVMKTFKNQVTYVRNVYLQYHIDHPFPANPREKRALMSRIVAEAWGVIPAKVIVNGSIKAGLNPIGP</sequence>
<evidence type="ECO:0000313" key="2">
    <source>
        <dbReference type="Proteomes" id="UP000198211"/>
    </source>
</evidence>
<proteinExistence type="predicted"/>
<dbReference type="Proteomes" id="UP000198211">
    <property type="component" value="Unassembled WGS sequence"/>
</dbReference>
<accession>A0A225UZU6</accession>
<dbReference type="AlphaFoldDB" id="A0A225UZU6"/>
<name>A0A225UZU6_9STRA</name>
<feature type="non-terminal residue" evidence="1">
    <location>
        <position position="88"/>
    </location>
</feature>
<dbReference type="EMBL" id="NBNE01010218">
    <property type="protein sequence ID" value="OWY97649.1"/>
    <property type="molecule type" value="Genomic_DNA"/>
</dbReference>
<protein>
    <recommendedName>
        <fullName evidence="3">DDE-1 domain-containing protein</fullName>
    </recommendedName>
</protein>
<comment type="caution">
    <text evidence="1">The sequence shown here is derived from an EMBL/GenBank/DDBJ whole genome shotgun (WGS) entry which is preliminary data.</text>
</comment>
<evidence type="ECO:0000313" key="1">
    <source>
        <dbReference type="EMBL" id="OWY97649.1"/>
    </source>
</evidence>
<dbReference type="OrthoDB" id="108652at2759"/>
<keyword evidence="2" id="KW-1185">Reference proteome</keyword>
<reference evidence="2" key="1">
    <citation type="submission" date="2017-03" db="EMBL/GenBank/DDBJ databases">
        <title>Phytopthora megakarya and P. palmivora, two closely related causual agents of cacao black pod achieved similar genome size and gene model numbers by different mechanisms.</title>
        <authorList>
            <person name="Ali S."/>
            <person name="Shao J."/>
            <person name="Larry D.J."/>
            <person name="Kronmiller B."/>
            <person name="Shen D."/>
            <person name="Strem M.D."/>
            <person name="Melnick R.L."/>
            <person name="Guiltinan M.J."/>
            <person name="Tyler B.M."/>
            <person name="Meinhardt L.W."/>
            <person name="Bailey B.A."/>
        </authorList>
    </citation>
    <scope>NUCLEOTIDE SEQUENCE [LARGE SCALE GENOMIC DNA]</scope>
    <source>
        <strain evidence="2">zdho120</strain>
    </source>
</reference>